<feature type="non-terminal residue" evidence="1">
    <location>
        <position position="1"/>
    </location>
</feature>
<name>A0A1X0R2C0_RHIZD</name>
<accession>A0A1X0R2C0</accession>
<reference evidence="1" key="1">
    <citation type="journal article" date="2016" name="Proc. Natl. Acad. Sci. U.S.A.">
        <title>Lipid metabolic changes in an early divergent fungus govern the establishment of a mutualistic symbiosis with endobacteria.</title>
        <authorList>
            <person name="Lastovetsky O.A."/>
            <person name="Gaspar M.L."/>
            <person name="Mondo S.J."/>
            <person name="LaButti K.M."/>
            <person name="Sandor L."/>
            <person name="Grigoriev I.V."/>
            <person name="Henry S.A."/>
            <person name="Pawlowska T.E."/>
        </authorList>
    </citation>
    <scope>NUCLEOTIDE SEQUENCE [LARGE SCALE GENOMIC DNA]</scope>
    <source>
        <strain evidence="1">ATCC 52814</strain>
    </source>
</reference>
<proteinExistence type="predicted"/>
<dbReference type="OrthoDB" id="2287941at2759"/>
<dbReference type="AlphaFoldDB" id="A0A1X0R2C0"/>
<dbReference type="Proteomes" id="UP000242414">
    <property type="component" value="Unassembled WGS sequence"/>
</dbReference>
<organism evidence="1">
    <name type="scientific">Rhizopus microsporus var. microsporus</name>
    <dbReference type="NCBI Taxonomy" id="86635"/>
    <lineage>
        <taxon>Eukaryota</taxon>
        <taxon>Fungi</taxon>
        <taxon>Fungi incertae sedis</taxon>
        <taxon>Mucoromycota</taxon>
        <taxon>Mucoromycotina</taxon>
        <taxon>Mucoromycetes</taxon>
        <taxon>Mucorales</taxon>
        <taxon>Mucorineae</taxon>
        <taxon>Rhizopodaceae</taxon>
        <taxon>Rhizopus</taxon>
    </lineage>
</organism>
<evidence type="ECO:0000313" key="1">
    <source>
        <dbReference type="EMBL" id="ORE06193.1"/>
    </source>
</evidence>
<protein>
    <submittedName>
        <fullName evidence="1">Uncharacterized protein</fullName>
    </submittedName>
</protein>
<gene>
    <name evidence="1" type="ORF">BCV72DRAFT_207891</name>
</gene>
<dbReference type="EMBL" id="KV921928">
    <property type="protein sequence ID" value="ORE06193.1"/>
    <property type="molecule type" value="Genomic_DNA"/>
</dbReference>
<sequence length="55" mass="6776">LRFHGTIHTDDVDITTLKKRFDRRTRCTTKFTMDHEATSYITNLFRRNLQKKNFW</sequence>
<dbReference type="VEuPathDB" id="FungiDB:BCV72DRAFT_207891"/>